<evidence type="ECO:0000256" key="1">
    <source>
        <dbReference type="SAM" id="MobiDB-lite"/>
    </source>
</evidence>
<dbReference type="GO" id="GO:0005727">
    <property type="term" value="C:extrachromosomal circular DNA"/>
    <property type="evidence" value="ECO:0007669"/>
    <property type="project" value="InterPro"/>
</dbReference>
<dbReference type="EMBL" id="CCBC010000139">
    <property type="protein sequence ID" value="CDO17821.1"/>
    <property type="molecule type" value="Genomic_DNA"/>
</dbReference>
<reference evidence="4 5" key="1">
    <citation type="submission" date="2014-02" db="EMBL/GenBank/DDBJ databases">
        <authorList>
            <person name="Manrique M."/>
        </authorList>
    </citation>
    <scope>NUCLEOTIDE SEQUENCE [LARGE SCALE GENOMIC DNA]</scope>
    <source>
        <strain evidence="4 5">LMG17956</strain>
    </source>
</reference>
<dbReference type="Pfam" id="PF21861">
    <property type="entry name" value="RepB_C"/>
    <property type="match status" value="1"/>
</dbReference>
<evidence type="ECO:0000259" key="2">
    <source>
        <dbReference type="Pfam" id="PF01719"/>
    </source>
</evidence>
<reference evidence="4 5" key="2">
    <citation type="submission" date="2014-05" db="EMBL/GenBank/DDBJ databases">
        <title>Genome sequence of Streptococcus gallolyticus.</title>
        <authorList>
            <person name="Del Campo R."/>
        </authorList>
    </citation>
    <scope>NUCLEOTIDE SEQUENCE [LARGE SCALE GENOMIC DNA]</scope>
    <source>
        <strain evidence="4 5">LMG17956</strain>
    </source>
</reference>
<dbReference type="GO" id="GO:0003916">
    <property type="term" value="F:DNA topoisomerase activity"/>
    <property type="evidence" value="ECO:0007669"/>
    <property type="project" value="InterPro"/>
</dbReference>
<evidence type="ECO:0000313" key="4">
    <source>
        <dbReference type="EMBL" id="CDO17821.1"/>
    </source>
</evidence>
<name>A0A060RGR4_9STRE</name>
<dbReference type="GO" id="GO:0003677">
    <property type="term" value="F:DNA binding"/>
    <property type="evidence" value="ECO:0007669"/>
    <property type="project" value="InterPro"/>
</dbReference>
<protein>
    <submittedName>
        <fullName evidence="4">Plasmid replication protein</fullName>
    </submittedName>
</protein>
<dbReference type="Pfam" id="PF01719">
    <property type="entry name" value="Rep_OBD"/>
    <property type="match status" value="1"/>
</dbReference>
<evidence type="ECO:0000313" key="5">
    <source>
        <dbReference type="Proteomes" id="UP000027584"/>
    </source>
</evidence>
<feature type="domain" description="Plasmid replication protein origin binding" evidence="2">
    <location>
        <begin position="3"/>
        <end position="123"/>
    </location>
</feature>
<comment type="caution">
    <text evidence="4">The sequence shown here is derived from an EMBL/GenBank/DDBJ whole genome shotgun (WGS) entry which is preliminary data.</text>
</comment>
<feature type="region of interest" description="Disordered" evidence="1">
    <location>
        <begin position="186"/>
        <end position="208"/>
    </location>
</feature>
<sequence length="208" mass="24400">MAKEQRSSKWTFLFYKESCPTDYLEVLEELHIPFILSPWHDKDVNRQTGELKKAHKHGAFFFDSLKSYKQVSELIKDKLKGPAHVEVVQSPKGLFDYFTHAENKDKTQYDVNDIEVGCGFNLDKFLVEMNSDEFMHEVVDIIEQNDFTEFEELVWYARANHTPLLGLIIERTYFFAKYLDSRRCNPQRNQTKKGSQTDDSKHSTTSTN</sequence>
<evidence type="ECO:0000259" key="3">
    <source>
        <dbReference type="Pfam" id="PF21861"/>
    </source>
</evidence>
<dbReference type="AlphaFoldDB" id="A0A060RGR4"/>
<dbReference type="InterPro" id="IPR002631">
    <property type="entry name" value="Plasmid_rep_OBD"/>
</dbReference>
<dbReference type="Gene3D" id="3.40.1310.30">
    <property type="match status" value="1"/>
</dbReference>
<dbReference type="Proteomes" id="UP000027584">
    <property type="component" value="Unassembled WGS sequence"/>
</dbReference>
<accession>A0A060RGR4</accession>
<organism evidence="4 5">
    <name type="scientific">Streptococcus gallolyticus</name>
    <dbReference type="NCBI Taxonomy" id="315405"/>
    <lineage>
        <taxon>Bacteria</taxon>
        <taxon>Bacillati</taxon>
        <taxon>Bacillota</taxon>
        <taxon>Bacilli</taxon>
        <taxon>Lactobacillales</taxon>
        <taxon>Streptococcaceae</taxon>
        <taxon>Streptococcus</taxon>
    </lineage>
</organism>
<feature type="domain" description="Replication protein RepB C-terminal" evidence="3">
    <location>
        <begin position="130"/>
        <end position="183"/>
    </location>
</feature>
<proteinExistence type="predicted"/>
<dbReference type="GO" id="GO:0006260">
    <property type="term" value="P:DNA replication"/>
    <property type="evidence" value="ECO:0007669"/>
    <property type="project" value="InterPro"/>
</dbReference>
<dbReference type="InterPro" id="IPR053923">
    <property type="entry name" value="RepB_C"/>
</dbReference>
<gene>
    <name evidence="4" type="ORF">BN963_SGAL_01014</name>
</gene>